<dbReference type="InterPro" id="IPR001387">
    <property type="entry name" value="Cro/C1-type_HTH"/>
</dbReference>
<dbReference type="PANTHER" id="PTHR36511:SF4">
    <property type="entry name" value="ANTITOXIN MQSA"/>
    <property type="match status" value="1"/>
</dbReference>
<dbReference type="Pfam" id="PF01381">
    <property type="entry name" value="HTH_3"/>
    <property type="match status" value="1"/>
</dbReference>
<dbReference type="STRING" id="1134406.ADN00_06775"/>
<name>A0A0P6X8H7_9CHLR</name>
<organism evidence="5 6">
    <name type="scientific">Ornatilinea apprima</name>
    <dbReference type="NCBI Taxonomy" id="1134406"/>
    <lineage>
        <taxon>Bacteria</taxon>
        <taxon>Bacillati</taxon>
        <taxon>Chloroflexota</taxon>
        <taxon>Anaerolineae</taxon>
        <taxon>Anaerolineales</taxon>
        <taxon>Anaerolineaceae</taxon>
        <taxon>Ornatilinea</taxon>
    </lineage>
</organism>
<evidence type="ECO:0000256" key="1">
    <source>
        <dbReference type="ARBA" id="ARBA00023015"/>
    </source>
</evidence>
<reference evidence="5 6" key="1">
    <citation type="submission" date="2015-07" db="EMBL/GenBank/DDBJ databases">
        <title>Genome sequence of Ornatilinea apprima DSM 23815.</title>
        <authorList>
            <person name="Hemp J."/>
            <person name="Ward L.M."/>
            <person name="Pace L.A."/>
            <person name="Fischer W.W."/>
        </authorList>
    </citation>
    <scope>NUCLEOTIDE SEQUENCE [LARGE SCALE GENOMIC DNA]</scope>
    <source>
        <strain evidence="5 6">P3M-1</strain>
    </source>
</reference>
<keyword evidence="2" id="KW-0238">DNA-binding</keyword>
<evidence type="ECO:0000259" key="4">
    <source>
        <dbReference type="PROSITE" id="PS50943"/>
    </source>
</evidence>
<keyword evidence="1" id="KW-0805">Transcription regulation</keyword>
<sequence length="79" mass="9162">MLRGEKEPSRRFQLDSLDIKNIREKYNLTQQQFAAMLGISVRTLRNWEQGRRVPKGPAMVLLRVADKHPKAVLDVVSEM</sequence>
<feature type="domain" description="HTH cro/C1-type" evidence="4">
    <location>
        <begin position="19"/>
        <end position="55"/>
    </location>
</feature>
<keyword evidence="6" id="KW-1185">Reference proteome</keyword>
<proteinExistence type="predicted"/>
<dbReference type="SMART" id="SM00530">
    <property type="entry name" value="HTH_XRE"/>
    <property type="match status" value="1"/>
</dbReference>
<evidence type="ECO:0000313" key="5">
    <source>
        <dbReference type="EMBL" id="KPL78423.1"/>
    </source>
</evidence>
<evidence type="ECO:0000313" key="6">
    <source>
        <dbReference type="Proteomes" id="UP000050417"/>
    </source>
</evidence>
<dbReference type="InterPro" id="IPR052359">
    <property type="entry name" value="HTH-type_reg/antitoxin"/>
</dbReference>
<dbReference type="AlphaFoldDB" id="A0A0P6X8H7"/>
<dbReference type="Gene3D" id="1.10.260.40">
    <property type="entry name" value="lambda repressor-like DNA-binding domains"/>
    <property type="match status" value="1"/>
</dbReference>
<protein>
    <recommendedName>
        <fullName evidence="4">HTH cro/C1-type domain-containing protein</fullName>
    </recommendedName>
</protein>
<dbReference type="GO" id="GO:0003677">
    <property type="term" value="F:DNA binding"/>
    <property type="evidence" value="ECO:0007669"/>
    <property type="project" value="UniProtKB-KW"/>
</dbReference>
<dbReference type="Proteomes" id="UP000050417">
    <property type="component" value="Unassembled WGS sequence"/>
</dbReference>
<dbReference type="PANTHER" id="PTHR36511">
    <property type="entry name" value="MERR FAMILY BACTERIAL REGULATORY PROTEIN"/>
    <property type="match status" value="1"/>
</dbReference>
<comment type="caution">
    <text evidence="5">The sequence shown here is derived from an EMBL/GenBank/DDBJ whole genome shotgun (WGS) entry which is preliminary data.</text>
</comment>
<keyword evidence="3" id="KW-0804">Transcription</keyword>
<dbReference type="InterPro" id="IPR010982">
    <property type="entry name" value="Lambda_DNA-bd_dom_sf"/>
</dbReference>
<gene>
    <name evidence="5" type="ORF">ADN00_06775</name>
</gene>
<evidence type="ECO:0000256" key="2">
    <source>
        <dbReference type="ARBA" id="ARBA00023125"/>
    </source>
</evidence>
<dbReference type="EMBL" id="LGCL01000018">
    <property type="protein sequence ID" value="KPL78423.1"/>
    <property type="molecule type" value="Genomic_DNA"/>
</dbReference>
<dbReference type="CDD" id="cd00093">
    <property type="entry name" value="HTH_XRE"/>
    <property type="match status" value="1"/>
</dbReference>
<dbReference type="SUPFAM" id="SSF47413">
    <property type="entry name" value="lambda repressor-like DNA-binding domains"/>
    <property type="match status" value="1"/>
</dbReference>
<accession>A0A0P6X8H7</accession>
<evidence type="ECO:0000256" key="3">
    <source>
        <dbReference type="ARBA" id="ARBA00023163"/>
    </source>
</evidence>
<dbReference type="PROSITE" id="PS50943">
    <property type="entry name" value="HTH_CROC1"/>
    <property type="match status" value="1"/>
</dbReference>